<organism evidence="4 5">
    <name type="scientific">Zootermopsis nevadensis</name>
    <name type="common">Dampwood termite</name>
    <dbReference type="NCBI Taxonomy" id="136037"/>
    <lineage>
        <taxon>Eukaryota</taxon>
        <taxon>Metazoa</taxon>
        <taxon>Ecdysozoa</taxon>
        <taxon>Arthropoda</taxon>
        <taxon>Hexapoda</taxon>
        <taxon>Insecta</taxon>
        <taxon>Pterygota</taxon>
        <taxon>Neoptera</taxon>
        <taxon>Polyneoptera</taxon>
        <taxon>Dictyoptera</taxon>
        <taxon>Blattodea</taxon>
        <taxon>Blattoidea</taxon>
        <taxon>Termitoidae</taxon>
        <taxon>Termopsidae</taxon>
        <taxon>Zootermopsis</taxon>
    </lineage>
</organism>
<dbReference type="PANTHER" id="PTHR12356:SF19">
    <property type="entry name" value="NUDC DOMAIN-CONTAINING PROTEIN 3"/>
    <property type="match status" value="1"/>
</dbReference>
<dbReference type="InterPro" id="IPR037898">
    <property type="entry name" value="NudC_fam"/>
</dbReference>
<protein>
    <submittedName>
        <fullName evidence="4">NudC domain-containing protein 3</fullName>
    </submittedName>
</protein>
<evidence type="ECO:0000313" key="5">
    <source>
        <dbReference type="Proteomes" id="UP000027135"/>
    </source>
</evidence>
<feature type="region of interest" description="Disordered" evidence="2">
    <location>
        <begin position="86"/>
        <end position="161"/>
    </location>
</feature>
<name>A0A067QZ33_ZOONE</name>
<dbReference type="InterPro" id="IPR025934">
    <property type="entry name" value="NudC_N_dom"/>
</dbReference>
<dbReference type="Proteomes" id="UP000027135">
    <property type="component" value="Unassembled WGS sequence"/>
</dbReference>
<evidence type="ECO:0000259" key="3">
    <source>
        <dbReference type="PROSITE" id="PS51203"/>
    </source>
</evidence>
<dbReference type="SUPFAM" id="SSF49764">
    <property type="entry name" value="HSP20-like chaperones"/>
    <property type="match status" value="1"/>
</dbReference>
<feature type="region of interest" description="Disordered" evidence="2">
    <location>
        <begin position="1"/>
        <end position="51"/>
    </location>
</feature>
<dbReference type="FunCoup" id="A0A067QZ33">
    <property type="interactions" value="977"/>
</dbReference>
<dbReference type="InterPro" id="IPR008978">
    <property type="entry name" value="HSP20-like_chaperone"/>
</dbReference>
<dbReference type="PANTHER" id="PTHR12356">
    <property type="entry name" value="NUCLEAR MOVEMENT PROTEIN NUDC"/>
    <property type="match status" value="1"/>
</dbReference>
<dbReference type="STRING" id="136037.A0A067QZ33"/>
<feature type="domain" description="CS" evidence="3">
    <location>
        <begin position="163"/>
        <end position="257"/>
    </location>
</feature>
<dbReference type="Pfam" id="PF04969">
    <property type="entry name" value="CS"/>
    <property type="match status" value="1"/>
</dbReference>
<reference evidence="4 5" key="1">
    <citation type="journal article" date="2014" name="Nat. Commun.">
        <title>Molecular traces of alternative social organization in a termite genome.</title>
        <authorList>
            <person name="Terrapon N."/>
            <person name="Li C."/>
            <person name="Robertson H.M."/>
            <person name="Ji L."/>
            <person name="Meng X."/>
            <person name="Booth W."/>
            <person name="Chen Z."/>
            <person name="Childers C.P."/>
            <person name="Glastad K.M."/>
            <person name="Gokhale K."/>
            <person name="Gowin J."/>
            <person name="Gronenberg W."/>
            <person name="Hermansen R.A."/>
            <person name="Hu H."/>
            <person name="Hunt B.G."/>
            <person name="Huylmans A.K."/>
            <person name="Khalil S.M."/>
            <person name="Mitchell R.D."/>
            <person name="Munoz-Torres M.C."/>
            <person name="Mustard J.A."/>
            <person name="Pan H."/>
            <person name="Reese J.T."/>
            <person name="Scharf M.E."/>
            <person name="Sun F."/>
            <person name="Vogel H."/>
            <person name="Xiao J."/>
            <person name="Yang W."/>
            <person name="Yang Z."/>
            <person name="Yang Z."/>
            <person name="Zhou J."/>
            <person name="Zhu J."/>
            <person name="Brent C.S."/>
            <person name="Elsik C.G."/>
            <person name="Goodisman M.A."/>
            <person name="Liberles D.A."/>
            <person name="Roe R.M."/>
            <person name="Vargo E.L."/>
            <person name="Vilcinskas A."/>
            <person name="Wang J."/>
            <person name="Bornberg-Bauer E."/>
            <person name="Korb J."/>
            <person name="Zhang G."/>
            <person name="Liebig J."/>
        </authorList>
    </citation>
    <scope>NUCLEOTIDE SEQUENCE [LARGE SCALE GENOMIC DNA]</scope>
    <source>
        <tissue evidence="4">Whole organism</tissue>
    </source>
</reference>
<evidence type="ECO:0000256" key="1">
    <source>
        <dbReference type="ARBA" id="ARBA00022553"/>
    </source>
</evidence>
<gene>
    <name evidence="4" type="ORF">L798_15532</name>
</gene>
<proteinExistence type="predicted"/>
<dbReference type="InParanoid" id="A0A067QZ33"/>
<feature type="compositionally biased region" description="Basic and acidic residues" evidence="2">
    <location>
        <begin position="86"/>
        <end position="111"/>
    </location>
</feature>
<keyword evidence="1" id="KW-0597">Phosphoprotein</keyword>
<dbReference type="Pfam" id="PF14050">
    <property type="entry name" value="Nudc_N"/>
    <property type="match status" value="1"/>
</dbReference>
<dbReference type="GO" id="GO:0005737">
    <property type="term" value="C:cytoplasm"/>
    <property type="evidence" value="ECO:0007669"/>
    <property type="project" value="TreeGrafter"/>
</dbReference>
<dbReference type="GO" id="GO:0006457">
    <property type="term" value="P:protein folding"/>
    <property type="evidence" value="ECO:0007669"/>
    <property type="project" value="TreeGrafter"/>
</dbReference>
<dbReference type="PROSITE" id="PS51203">
    <property type="entry name" value="CS"/>
    <property type="match status" value="1"/>
</dbReference>
<dbReference type="OMA" id="VENTYTW"/>
<feature type="region of interest" description="Disordered" evidence="2">
    <location>
        <begin position="324"/>
        <end position="349"/>
    </location>
</feature>
<dbReference type="EMBL" id="KK853177">
    <property type="protein sequence ID" value="KDR10273.1"/>
    <property type="molecule type" value="Genomic_DNA"/>
</dbReference>
<keyword evidence="5" id="KW-1185">Reference proteome</keyword>
<dbReference type="GO" id="GO:0051082">
    <property type="term" value="F:unfolded protein binding"/>
    <property type="evidence" value="ECO:0007669"/>
    <property type="project" value="TreeGrafter"/>
</dbReference>
<sequence>MDSKRLSSDRDKAPAVQEIEVPLEVDTEPESTLVLEKKDASQENADAAEDVVTKNTDFYQIQDDEADKMGFPPGVAQNCMQKMYKKWEKQARQDHENYSNKRLSSDGDKAPAEGNDTEPESTLVLEKKDASQENADAAEDEVTKNSVPEEQNPQSAGESYNGAIRDNYRWTQSILDLDVQIPVPAYITKARDVHVNITATYLSVAIRGDEPQEWKTLVDGELCWQTNKADSMWSLEPGKHIQVHFEKTKERWWDAVLLSEPKIDLSNIDATRPMEDLGQDEQMKIQELMWNQERKRQGLPTTDEMETQKLLKEVWNVEGSPFLGTEFDPSLVNVGNSSPAIPEDSSDSE</sequence>
<evidence type="ECO:0000256" key="2">
    <source>
        <dbReference type="SAM" id="MobiDB-lite"/>
    </source>
</evidence>
<dbReference type="AlphaFoldDB" id="A0A067QZ33"/>
<dbReference type="InterPro" id="IPR007052">
    <property type="entry name" value="CS_dom"/>
</dbReference>
<dbReference type="eggNOG" id="KOG2265">
    <property type="taxonomic scope" value="Eukaryota"/>
</dbReference>
<dbReference type="Gene3D" id="2.60.40.790">
    <property type="match status" value="1"/>
</dbReference>
<feature type="compositionally biased region" description="Basic and acidic residues" evidence="2">
    <location>
        <begin position="1"/>
        <end position="13"/>
    </location>
</feature>
<accession>A0A067QZ33</accession>
<dbReference type="CDD" id="cd06467">
    <property type="entry name" value="p23_NUDC_like"/>
    <property type="match status" value="1"/>
</dbReference>
<evidence type="ECO:0000313" key="4">
    <source>
        <dbReference type="EMBL" id="KDR10273.1"/>
    </source>
</evidence>
<feature type="compositionally biased region" description="Polar residues" evidence="2">
    <location>
        <begin position="144"/>
        <end position="158"/>
    </location>
</feature>